<dbReference type="SMART" id="SM00471">
    <property type="entry name" value="HDc"/>
    <property type="match status" value="1"/>
</dbReference>
<comment type="cofactor">
    <cofactor evidence="3">
        <name>Co(2+)</name>
        <dbReference type="ChEBI" id="CHEBI:48828"/>
    </cofactor>
</comment>
<evidence type="ECO:0000256" key="9">
    <source>
        <dbReference type="ARBA" id="ARBA00022723"/>
    </source>
</evidence>
<feature type="region of interest" description="Disordered" evidence="14">
    <location>
        <begin position="339"/>
        <end position="358"/>
    </location>
</feature>
<evidence type="ECO:0000256" key="6">
    <source>
        <dbReference type="ARBA" id="ARBA00011738"/>
    </source>
</evidence>
<evidence type="ECO:0000313" key="17">
    <source>
        <dbReference type="Proteomes" id="UP000288429"/>
    </source>
</evidence>
<dbReference type="GO" id="GO:0046872">
    <property type="term" value="F:metal ion binding"/>
    <property type="evidence" value="ECO:0007669"/>
    <property type="project" value="UniProtKB-KW"/>
</dbReference>
<feature type="compositionally biased region" description="Basic and acidic residues" evidence="14">
    <location>
        <begin position="343"/>
        <end position="358"/>
    </location>
</feature>
<comment type="cofactor">
    <cofactor evidence="2">
        <name>Mn(2+)</name>
        <dbReference type="ChEBI" id="CHEBI:29035"/>
    </cofactor>
</comment>
<evidence type="ECO:0000256" key="5">
    <source>
        <dbReference type="ARBA" id="ARBA00009999"/>
    </source>
</evidence>
<dbReference type="GO" id="GO:0005737">
    <property type="term" value="C:cytoplasm"/>
    <property type="evidence" value="ECO:0007669"/>
    <property type="project" value="TreeGrafter"/>
</dbReference>
<evidence type="ECO:0000256" key="8">
    <source>
        <dbReference type="ARBA" id="ARBA00022679"/>
    </source>
</evidence>
<evidence type="ECO:0000256" key="13">
    <source>
        <dbReference type="RuleBase" id="RU003330"/>
    </source>
</evidence>
<keyword evidence="12" id="KW-0378">Hydrolase</keyword>
<dbReference type="Proteomes" id="UP000288429">
    <property type="component" value="Unassembled WGS sequence"/>
</dbReference>
<dbReference type="GO" id="GO:0002953">
    <property type="term" value="F:5'-deoxynucleotidase activity"/>
    <property type="evidence" value="ECO:0007669"/>
    <property type="project" value="UniProtKB-EC"/>
</dbReference>
<name>A0A428SJE9_9HYPO</name>
<keyword evidence="10" id="KW-0547">Nucleotide-binding</keyword>
<evidence type="ECO:0000259" key="15">
    <source>
        <dbReference type="SMART" id="SM00471"/>
    </source>
</evidence>
<accession>A0A428SJE9</accession>
<dbReference type="PANTHER" id="PTHR11845:SF13">
    <property type="entry name" value="5'-DEOXYNUCLEOTIDASE HDDC2"/>
    <property type="match status" value="1"/>
</dbReference>
<sequence length="425" mass="47817">MASTLESEGPRLTNVLKTLNTLPRTGWLNRGVPAEDCETVGEHTDSVVKIVGQLSEKRTDINGDRAREIAKCHDYAEAIIGDLTPADDVSPAEKKRREDDAYSEFCRIDPVRGEEIRQAAVEYRDKTTPEARLVKDVDKYQRLKRAFKYQQRYPGLDFTGFRQDLDLINDPELKPEAGGIIDNWNKWEARRRSHPLIIFVIGQCTLTIYSSISLTRNSGPPGVGKGTQCDRGAEAYGDRGVVHISAGDLLRRAAADSNSPFHDHAKSVLRGLTPAPATLMLDLIRNASYEKGTRVVLLDGFPYNDEQYSVFCEKMSPEFHTIEFWASRQMLELRLLGRASSSGREDDKGDKQQRRLDDYEVRGQAIAKKLHMDSSNTYFKVNAEGSLQDVERVFRHTLERLLPRAGMGGEITLMGDADGEQQNLR</sequence>
<comment type="catalytic activity">
    <reaction evidence="1">
        <text>a 2'-deoxyribonucleoside 5'-phosphate + H2O = a 2'-deoxyribonucleoside + phosphate</text>
        <dbReference type="Rhea" id="RHEA:36167"/>
        <dbReference type="ChEBI" id="CHEBI:15377"/>
        <dbReference type="ChEBI" id="CHEBI:18274"/>
        <dbReference type="ChEBI" id="CHEBI:43474"/>
        <dbReference type="ChEBI" id="CHEBI:65317"/>
        <dbReference type="EC" id="3.1.3.89"/>
    </reaction>
</comment>
<comment type="function">
    <text evidence="4">Catalyzes the dephosphorylation of the nucleoside 5'-monophosphates deoxyadenosine monophosphate (dAMP), deoxycytidine monophosphate (dCMP), deoxyguanosine monophosphate (dGMP) and deoxythymidine monophosphate (dTMP).</text>
</comment>
<dbReference type="PRINTS" id="PR00094">
    <property type="entry name" value="ADENYLTKNASE"/>
</dbReference>
<dbReference type="PANTHER" id="PTHR11845">
    <property type="entry name" value="5'-DEOXYNUCLEOTIDASE HDDC2"/>
    <property type="match status" value="1"/>
</dbReference>
<dbReference type="InterPro" id="IPR006674">
    <property type="entry name" value="HD_domain"/>
</dbReference>
<comment type="similarity">
    <text evidence="13">Belongs to the adenylate kinase family.</text>
</comment>
<dbReference type="EMBL" id="NIZV01000439">
    <property type="protein sequence ID" value="RSL89943.1"/>
    <property type="molecule type" value="Genomic_DNA"/>
</dbReference>
<keyword evidence="9" id="KW-0479">Metal-binding</keyword>
<dbReference type="GO" id="GO:0006139">
    <property type="term" value="P:nucleobase-containing compound metabolic process"/>
    <property type="evidence" value="ECO:0007669"/>
    <property type="project" value="InterPro"/>
</dbReference>
<dbReference type="AlphaFoldDB" id="A0A428SJE9"/>
<dbReference type="GO" id="GO:0005524">
    <property type="term" value="F:ATP binding"/>
    <property type="evidence" value="ECO:0007669"/>
    <property type="project" value="InterPro"/>
</dbReference>
<evidence type="ECO:0000256" key="7">
    <source>
        <dbReference type="ARBA" id="ARBA00012964"/>
    </source>
</evidence>
<dbReference type="Pfam" id="PF13207">
    <property type="entry name" value="AAA_17"/>
    <property type="match status" value="1"/>
</dbReference>
<evidence type="ECO:0000256" key="4">
    <source>
        <dbReference type="ARBA" id="ARBA00004074"/>
    </source>
</evidence>
<dbReference type="SUPFAM" id="SSF52540">
    <property type="entry name" value="P-loop containing nucleoside triphosphate hydrolases"/>
    <property type="match status" value="1"/>
</dbReference>
<dbReference type="GO" id="GO:0019205">
    <property type="term" value="F:nucleobase-containing compound kinase activity"/>
    <property type="evidence" value="ECO:0007669"/>
    <property type="project" value="InterPro"/>
</dbReference>
<evidence type="ECO:0000256" key="14">
    <source>
        <dbReference type="SAM" id="MobiDB-lite"/>
    </source>
</evidence>
<keyword evidence="17" id="KW-1185">Reference proteome</keyword>
<comment type="similarity">
    <text evidence="5">Belongs to the HDDC2 family.</text>
</comment>
<evidence type="ECO:0000256" key="2">
    <source>
        <dbReference type="ARBA" id="ARBA00001936"/>
    </source>
</evidence>
<dbReference type="Gene3D" id="1.10.3210.10">
    <property type="entry name" value="Hypothetical protein af1432"/>
    <property type="match status" value="1"/>
</dbReference>
<dbReference type="InterPro" id="IPR027417">
    <property type="entry name" value="P-loop_NTPase"/>
</dbReference>
<evidence type="ECO:0000256" key="1">
    <source>
        <dbReference type="ARBA" id="ARBA00001638"/>
    </source>
</evidence>
<evidence type="ECO:0000313" key="16">
    <source>
        <dbReference type="EMBL" id="RSL89943.1"/>
    </source>
</evidence>
<protein>
    <recommendedName>
        <fullName evidence="7">5'-deoxynucleotidase</fullName>
        <ecNumber evidence="7">3.1.3.89</ecNumber>
    </recommendedName>
</protein>
<organism evidence="16 17">
    <name type="scientific">Fusarium ambrosium</name>
    <dbReference type="NCBI Taxonomy" id="131363"/>
    <lineage>
        <taxon>Eukaryota</taxon>
        <taxon>Fungi</taxon>
        <taxon>Dikarya</taxon>
        <taxon>Ascomycota</taxon>
        <taxon>Pezizomycotina</taxon>
        <taxon>Sordariomycetes</taxon>
        <taxon>Hypocreomycetidae</taxon>
        <taxon>Hypocreales</taxon>
        <taxon>Nectriaceae</taxon>
        <taxon>Fusarium</taxon>
        <taxon>Fusarium solani species complex</taxon>
    </lineage>
</organism>
<proteinExistence type="inferred from homology"/>
<evidence type="ECO:0000256" key="12">
    <source>
        <dbReference type="ARBA" id="ARBA00022801"/>
    </source>
</evidence>
<dbReference type="Gene3D" id="3.40.50.300">
    <property type="entry name" value="P-loop containing nucleotide triphosphate hydrolases"/>
    <property type="match status" value="1"/>
</dbReference>
<dbReference type="InterPro" id="IPR003607">
    <property type="entry name" value="HD/PDEase_dom"/>
</dbReference>
<dbReference type="InterPro" id="IPR000850">
    <property type="entry name" value="Adenylat/UMP-CMP_kin"/>
</dbReference>
<dbReference type="Pfam" id="PF13023">
    <property type="entry name" value="HD_3"/>
    <property type="match status" value="1"/>
</dbReference>
<comment type="caution">
    <text evidence="16">The sequence shown here is derived from an EMBL/GenBank/DDBJ whole genome shotgun (WGS) entry which is preliminary data.</text>
</comment>
<gene>
    <name evidence="16" type="ORF">CDV31_015782</name>
</gene>
<dbReference type="SUPFAM" id="SSF109604">
    <property type="entry name" value="HD-domain/PDEase-like"/>
    <property type="match status" value="1"/>
</dbReference>
<comment type="subunit">
    <text evidence="6">Homodimer.</text>
</comment>
<reference evidence="16 17" key="1">
    <citation type="submission" date="2017-06" db="EMBL/GenBank/DDBJ databases">
        <title>Cmopartive genomic analysis of Ambrosia Fusariam Clade fungi.</title>
        <authorList>
            <person name="Stajich J.E."/>
            <person name="Carrillo J."/>
            <person name="Kijimoto T."/>
            <person name="Eskalen A."/>
            <person name="O'Donnell K."/>
            <person name="Kasson M."/>
        </authorList>
    </citation>
    <scope>NUCLEOTIDE SEQUENCE [LARGE SCALE GENOMIC DNA]</scope>
    <source>
        <strain evidence="16 17">NRRL 20438</strain>
    </source>
</reference>
<keyword evidence="11 13" id="KW-0418">Kinase</keyword>
<feature type="domain" description="HD/PDEase" evidence="15">
    <location>
        <begin position="36"/>
        <end position="152"/>
    </location>
</feature>
<keyword evidence="8 13" id="KW-0808">Transferase</keyword>
<evidence type="ECO:0000256" key="11">
    <source>
        <dbReference type="ARBA" id="ARBA00022777"/>
    </source>
</evidence>
<dbReference type="EC" id="3.1.3.89" evidence="7"/>
<evidence type="ECO:0000256" key="3">
    <source>
        <dbReference type="ARBA" id="ARBA00001941"/>
    </source>
</evidence>
<evidence type="ECO:0000256" key="10">
    <source>
        <dbReference type="ARBA" id="ARBA00022741"/>
    </source>
</evidence>
<dbReference type="InterPro" id="IPR039356">
    <property type="entry name" value="YfbR/HDDC2"/>
</dbReference>